<organism evidence="1 2">
    <name type="scientific">Botrimarina mediterranea</name>
    <dbReference type="NCBI Taxonomy" id="2528022"/>
    <lineage>
        <taxon>Bacteria</taxon>
        <taxon>Pseudomonadati</taxon>
        <taxon>Planctomycetota</taxon>
        <taxon>Planctomycetia</taxon>
        <taxon>Pirellulales</taxon>
        <taxon>Lacipirellulaceae</taxon>
        <taxon>Botrimarina</taxon>
    </lineage>
</organism>
<dbReference type="Proteomes" id="UP000316426">
    <property type="component" value="Chromosome"/>
</dbReference>
<dbReference type="AlphaFoldDB" id="A0A518KBC2"/>
<protein>
    <submittedName>
        <fullName evidence="1">Uncharacterized protein</fullName>
    </submittedName>
</protein>
<gene>
    <name evidence="1" type="ORF">Spa11_32780</name>
</gene>
<proteinExistence type="predicted"/>
<accession>A0A518KBC2</accession>
<name>A0A518KBC2_9BACT</name>
<evidence type="ECO:0000313" key="1">
    <source>
        <dbReference type="EMBL" id="QDV75069.1"/>
    </source>
</evidence>
<reference evidence="1 2" key="1">
    <citation type="submission" date="2019-02" db="EMBL/GenBank/DDBJ databases">
        <title>Deep-cultivation of Planctomycetes and their phenomic and genomic characterization uncovers novel biology.</title>
        <authorList>
            <person name="Wiegand S."/>
            <person name="Jogler M."/>
            <person name="Boedeker C."/>
            <person name="Pinto D."/>
            <person name="Vollmers J."/>
            <person name="Rivas-Marin E."/>
            <person name="Kohn T."/>
            <person name="Peeters S.H."/>
            <person name="Heuer A."/>
            <person name="Rast P."/>
            <person name="Oberbeckmann S."/>
            <person name="Bunk B."/>
            <person name="Jeske O."/>
            <person name="Meyerdierks A."/>
            <person name="Storesund J.E."/>
            <person name="Kallscheuer N."/>
            <person name="Luecker S."/>
            <person name="Lage O.M."/>
            <person name="Pohl T."/>
            <person name="Merkel B.J."/>
            <person name="Hornburger P."/>
            <person name="Mueller R.-W."/>
            <person name="Bruemmer F."/>
            <person name="Labrenz M."/>
            <person name="Spormann A.M."/>
            <person name="Op den Camp H."/>
            <person name="Overmann J."/>
            <person name="Amann R."/>
            <person name="Jetten M.S.M."/>
            <person name="Mascher T."/>
            <person name="Medema M.H."/>
            <person name="Devos D.P."/>
            <person name="Kaster A.-K."/>
            <person name="Ovreas L."/>
            <person name="Rohde M."/>
            <person name="Galperin M.Y."/>
            <person name="Jogler C."/>
        </authorList>
    </citation>
    <scope>NUCLEOTIDE SEQUENCE [LARGE SCALE GENOMIC DNA]</scope>
    <source>
        <strain evidence="1 2">Spa11</strain>
    </source>
</reference>
<evidence type="ECO:0000313" key="2">
    <source>
        <dbReference type="Proteomes" id="UP000316426"/>
    </source>
</evidence>
<keyword evidence="2" id="KW-1185">Reference proteome</keyword>
<dbReference type="EMBL" id="CP036349">
    <property type="protein sequence ID" value="QDV75069.1"/>
    <property type="molecule type" value="Genomic_DNA"/>
</dbReference>
<sequence>MEGLGEGRRREPSGVYPLSHRKTLSNLLDAFLRVLCSSVVTCYRLSTEMGHFSRMP</sequence>
<dbReference type="KEGG" id="bmei:Spa11_32780"/>